<evidence type="ECO:0000256" key="3">
    <source>
        <dbReference type="ARBA" id="ARBA00010662"/>
    </source>
</evidence>
<dbReference type="AlphaFoldDB" id="A0A6P4J132"/>
<comment type="pathway">
    <text evidence="2 6">Carbohydrate degradation; pentose phosphate pathway; D-ribulose 5-phosphate from D-glucose 6-phosphate (oxidative stage): step 2/3.</text>
</comment>
<dbReference type="PANTHER" id="PTHR11054">
    <property type="entry name" value="6-PHOSPHOGLUCONOLACTONASE"/>
    <property type="match status" value="1"/>
</dbReference>
<dbReference type="RefSeq" id="XP_017029011.1">
    <property type="nucleotide sequence ID" value="XM_017173522.3"/>
</dbReference>
<dbReference type="SUPFAM" id="SSF100950">
    <property type="entry name" value="NagB/RpiA/CoA transferase-like"/>
    <property type="match status" value="1"/>
</dbReference>
<evidence type="ECO:0000256" key="6">
    <source>
        <dbReference type="RuleBase" id="RU365095"/>
    </source>
</evidence>
<evidence type="ECO:0000313" key="8">
    <source>
        <dbReference type="Proteomes" id="UP001652661"/>
    </source>
</evidence>
<dbReference type="InterPro" id="IPR039104">
    <property type="entry name" value="6PGL"/>
</dbReference>
<dbReference type="GO" id="GO:0006098">
    <property type="term" value="P:pentose-phosphate shunt"/>
    <property type="evidence" value="ECO:0007669"/>
    <property type="project" value="UniProtKB-UniPathway"/>
</dbReference>
<evidence type="ECO:0000259" key="7">
    <source>
        <dbReference type="Pfam" id="PF01182"/>
    </source>
</evidence>
<dbReference type="GO" id="GO:0017057">
    <property type="term" value="F:6-phosphogluconolactonase activity"/>
    <property type="evidence" value="ECO:0007669"/>
    <property type="project" value="UniProtKB-UniRule"/>
</dbReference>
<keyword evidence="5 6" id="KW-0378">Hydrolase</keyword>
<dbReference type="OrthoDB" id="432544at2759"/>
<organism evidence="8 9">
    <name type="scientific">Drosophila kikkawai</name>
    <name type="common">Fruit fly</name>
    <dbReference type="NCBI Taxonomy" id="30033"/>
    <lineage>
        <taxon>Eukaryota</taxon>
        <taxon>Metazoa</taxon>
        <taxon>Ecdysozoa</taxon>
        <taxon>Arthropoda</taxon>
        <taxon>Hexapoda</taxon>
        <taxon>Insecta</taxon>
        <taxon>Pterygota</taxon>
        <taxon>Neoptera</taxon>
        <taxon>Endopterygota</taxon>
        <taxon>Diptera</taxon>
        <taxon>Brachycera</taxon>
        <taxon>Muscomorpha</taxon>
        <taxon>Ephydroidea</taxon>
        <taxon>Drosophilidae</taxon>
        <taxon>Drosophila</taxon>
        <taxon>Sophophora</taxon>
    </lineage>
</organism>
<feature type="domain" description="Glucosamine/galactosamine-6-phosphate isomerase" evidence="7">
    <location>
        <begin position="29"/>
        <end position="250"/>
    </location>
</feature>
<evidence type="ECO:0000256" key="4">
    <source>
        <dbReference type="ARBA" id="ARBA00013198"/>
    </source>
</evidence>
<dbReference type="InterPro" id="IPR006148">
    <property type="entry name" value="Glc/Gal-6P_isomerase"/>
</dbReference>
<dbReference type="InterPro" id="IPR005900">
    <property type="entry name" value="6-phosphogluconolactonase_DevB"/>
</dbReference>
<comment type="function">
    <text evidence="6">Hydrolysis of 6-phosphogluconolactone to 6-phosphogluconate.</text>
</comment>
<dbReference type="EC" id="3.1.1.31" evidence="4 6"/>
<evidence type="ECO:0000256" key="5">
    <source>
        <dbReference type="ARBA" id="ARBA00022801"/>
    </source>
</evidence>
<evidence type="ECO:0000313" key="9">
    <source>
        <dbReference type="RefSeq" id="XP_017029011.1"/>
    </source>
</evidence>
<evidence type="ECO:0000256" key="1">
    <source>
        <dbReference type="ARBA" id="ARBA00000832"/>
    </source>
</evidence>
<dbReference type="Gene3D" id="3.40.50.1360">
    <property type="match status" value="1"/>
</dbReference>
<accession>A0A6P4J132</accession>
<dbReference type="CDD" id="cd01400">
    <property type="entry name" value="6PGL"/>
    <property type="match status" value="1"/>
</dbReference>
<dbReference type="NCBIfam" id="TIGR01198">
    <property type="entry name" value="pgl"/>
    <property type="match status" value="1"/>
</dbReference>
<dbReference type="GO" id="GO:0005975">
    <property type="term" value="P:carbohydrate metabolic process"/>
    <property type="evidence" value="ECO:0007669"/>
    <property type="project" value="UniProtKB-UniRule"/>
</dbReference>
<dbReference type="OMA" id="YQLFEFE"/>
<evidence type="ECO:0000256" key="2">
    <source>
        <dbReference type="ARBA" id="ARBA00004961"/>
    </source>
</evidence>
<comment type="catalytic activity">
    <reaction evidence="1 6">
        <text>6-phospho-D-glucono-1,5-lactone + H2O = 6-phospho-D-gluconate + H(+)</text>
        <dbReference type="Rhea" id="RHEA:12556"/>
        <dbReference type="ChEBI" id="CHEBI:15377"/>
        <dbReference type="ChEBI" id="CHEBI:15378"/>
        <dbReference type="ChEBI" id="CHEBI:57955"/>
        <dbReference type="ChEBI" id="CHEBI:58759"/>
        <dbReference type="EC" id="3.1.1.31"/>
    </reaction>
</comment>
<reference evidence="9" key="1">
    <citation type="submission" date="2025-08" db="UniProtKB">
        <authorList>
            <consortium name="RefSeq"/>
        </authorList>
    </citation>
    <scope>IDENTIFICATION</scope>
    <source>
        <strain evidence="9">14028-0561.14</strain>
        <tissue evidence="9">Whole fly</tissue>
    </source>
</reference>
<dbReference type="InterPro" id="IPR037171">
    <property type="entry name" value="NagB/RpiA_transferase-like"/>
</dbReference>
<keyword evidence="8" id="KW-1185">Reference proteome</keyword>
<dbReference type="Pfam" id="PF01182">
    <property type="entry name" value="Glucosamine_iso"/>
    <property type="match status" value="1"/>
</dbReference>
<dbReference type="UniPathway" id="UPA00115">
    <property type="reaction ID" value="UER00409"/>
</dbReference>
<name>A0A6P4J132_DROKI</name>
<dbReference type="Proteomes" id="UP001652661">
    <property type="component" value="Chromosome X"/>
</dbReference>
<comment type="similarity">
    <text evidence="3 6">Belongs to the glucosamine/galactosamine-6-phosphate isomerase family. 6-phosphogluconolactonase subfamily.</text>
</comment>
<gene>
    <name evidence="9" type="primary">Pgls</name>
</gene>
<dbReference type="PANTHER" id="PTHR11054:SF0">
    <property type="entry name" value="6-PHOSPHOGLUCONOLACTONASE"/>
    <property type="match status" value="1"/>
</dbReference>
<sequence>MLAARPKSSFIITNMPDRKRPLKVIRADSEAQLVNGLADLLQHCSQGALARQDRFSVGLSGGSLVQLLTKALKQRAGDLNTAKWTFFFCDERYVPQDDSDSTYGAYKTEWLTQLPGIRDSQFVTANTAKSLDECAADYEAKVKDRVNCDCGLPQFDLLLLGMGPDGHTCSLFPEQPATLQETQRLVIPIRNSPKPPPERITFTLPLINNARDVAFVVTGAGKASVVKRVFVDLDKEFPAAWVNPDQGQLTLIVDAGAGKEIEALK</sequence>
<proteinExistence type="inferred from homology"/>
<protein>
    <recommendedName>
        <fullName evidence="4 6">6-phosphogluconolactonase</fullName>
        <shortName evidence="6">6PGL</shortName>
        <ecNumber evidence="4 6">3.1.1.31</ecNumber>
    </recommendedName>
</protein>
<dbReference type="FunFam" id="3.40.50.1360:FF:000005">
    <property type="entry name" value="6-phosphogluconolactonase"/>
    <property type="match status" value="1"/>
</dbReference>